<name>A0ABN9I7E9_RALPI</name>
<protein>
    <submittedName>
        <fullName evidence="1">Uncharacterized protein</fullName>
    </submittedName>
</protein>
<evidence type="ECO:0000313" key="2">
    <source>
        <dbReference type="Proteomes" id="UP001189303"/>
    </source>
</evidence>
<dbReference type="Proteomes" id="UP001189303">
    <property type="component" value="Unassembled WGS sequence"/>
</dbReference>
<gene>
    <name evidence="1" type="ORF">R38712_05109</name>
</gene>
<accession>A0ABN9I7E9</accession>
<sequence>MQRKEICQSPKMRNSRSSTRTRVRVRAYWFANPKWAPWRPTGSAVMLSQSVCTANPIYFTSGS</sequence>
<reference evidence="1 2" key="1">
    <citation type="submission" date="2023-07" db="EMBL/GenBank/DDBJ databases">
        <authorList>
            <person name="Peeters C."/>
        </authorList>
    </citation>
    <scope>NUCLEOTIDE SEQUENCE [LARGE SCALE GENOMIC DNA]</scope>
    <source>
        <strain evidence="1 2">R-38712</strain>
    </source>
</reference>
<evidence type="ECO:0000313" key="1">
    <source>
        <dbReference type="EMBL" id="CAJ0732844.1"/>
    </source>
</evidence>
<keyword evidence="2" id="KW-1185">Reference proteome</keyword>
<organism evidence="1 2">
    <name type="scientific">Ralstonia pickettii</name>
    <name type="common">Burkholderia pickettii</name>
    <dbReference type="NCBI Taxonomy" id="329"/>
    <lineage>
        <taxon>Bacteria</taxon>
        <taxon>Pseudomonadati</taxon>
        <taxon>Pseudomonadota</taxon>
        <taxon>Betaproteobacteria</taxon>
        <taxon>Burkholderiales</taxon>
        <taxon>Burkholderiaceae</taxon>
        <taxon>Ralstonia</taxon>
    </lineage>
</organism>
<comment type="caution">
    <text evidence="1">The sequence shown here is derived from an EMBL/GenBank/DDBJ whole genome shotgun (WGS) entry which is preliminary data.</text>
</comment>
<proteinExistence type="predicted"/>
<dbReference type="EMBL" id="CATWFT010000030">
    <property type="protein sequence ID" value="CAJ0732844.1"/>
    <property type="molecule type" value="Genomic_DNA"/>
</dbReference>